<accession>A0A9Q3H146</accession>
<proteinExistence type="predicted"/>
<dbReference type="Proteomes" id="UP000765509">
    <property type="component" value="Unassembled WGS sequence"/>
</dbReference>
<keyword evidence="1" id="KW-0175">Coiled coil</keyword>
<organism evidence="3 4">
    <name type="scientific">Austropuccinia psidii MF-1</name>
    <dbReference type="NCBI Taxonomy" id="1389203"/>
    <lineage>
        <taxon>Eukaryota</taxon>
        <taxon>Fungi</taxon>
        <taxon>Dikarya</taxon>
        <taxon>Basidiomycota</taxon>
        <taxon>Pucciniomycotina</taxon>
        <taxon>Pucciniomycetes</taxon>
        <taxon>Pucciniales</taxon>
        <taxon>Sphaerophragmiaceae</taxon>
        <taxon>Austropuccinia</taxon>
    </lineage>
</organism>
<gene>
    <name evidence="3" type="ORF">O181_025904</name>
</gene>
<sequence>MSPSPARSKPPHTPLESLMNPAPDPPDDNDHMIIPEIYKSEPGFLTQANILTIILQKIESLERRETNLTLPAAITTLITRLNEKIERLEKRQTKMDKIIDDLLNKVENIASSQQKTNNILSTPSHNNPNLETHPLSFAAIAAKTPPTTRPILPKRPPPEMCLTQPQEHNKFKKYHIVIRTKTF</sequence>
<feature type="region of interest" description="Disordered" evidence="2">
    <location>
        <begin position="1"/>
        <end position="30"/>
    </location>
</feature>
<dbReference type="EMBL" id="AVOT02008516">
    <property type="protein sequence ID" value="MBW0486189.1"/>
    <property type="molecule type" value="Genomic_DNA"/>
</dbReference>
<evidence type="ECO:0000313" key="4">
    <source>
        <dbReference type="Proteomes" id="UP000765509"/>
    </source>
</evidence>
<protein>
    <submittedName>
        <fullName evidence="3">Uncharacterized protein</fullName>
    </submittedName>
</protein>
<feature type="coiled-coil region" evidence="1">
    <location>
        <begin position="78"/>
        <end position="105"/>
    </location>
</feature>
<evidence type="ECO:0000256" key="1">
    <source>
        <dbReference type="SAM" id="Coils"/>
    </source>
</evidence>
<comment type="caution">
    <text evidence="3">The sequence shown here is derived from an EMBL/GenBank/DDBJ whole genome shotgun (WGS) entry which is preliminary data.</text>
</comment>
<name>A0A9Q3H146_9BASI</name>
<dbReference type="AlphaFoldDB" id="A0A9Q3H146"/>
<reference evidence="3" key="1">
    <citation type="submission" date="2021-03" db="EMBL/GenBank/DDBJ databases">
        <title>Draft genome sequence of rust myrtle Austropuccinia psidii MF-1, a brazilian biotype.</title>
        <authorList>
            <person name="Quecine M.C."/>
            <person name="Pachon D.M.R."/>
            <person name="Bonatelli M.L."/>
            <person name="Correr F.H."/>
            <person name="Franceschini L.M."/>
            <person name="Leite T.F."/>
            <person name="Margarido G.R.A."/>
            <person name="Almeida C.A."/>
            <person name="Ferrarezi J.A."/>
            <person name="Labate C.A."/>
        </authorList>
    </citation>
    <scope>NUCLEOTIDE SEQUENCE</scope>
    <source>
        <strain evidence="3">MF-1</strain>
    </source>
</reference>
<evidence type="ECO:0000256" key="2">
    <source>
        <dbReference type="SAM" id="MobiDB-lite"/>
    </source>
</evidence>
<evidence type="ECO:0000313" key="3">
    <source>
        <dbReference type="EMBL" id="MBW0486189.1"/>
    </source>
</evidence>
<keyword evidence="4" id="KW-1185">Reference proteome</keyword>